<evidence type="ECO:0000256" key="2">
    <source>
        <dbReference type="ARBA" id="ARBA00007977"/>
    </source>
</evidence>
<keyword evidence="4 7" id="KW-0812">Transmembrane</keyword>
<reference evidence="8 9" key="1">
    <citation type="submission" date="2020-03" db="EMBL/GenBank/DDBJ databases">
        <title>Soil Listeria distribution.</title>
        <authorList>
            <person name="Liao J."/>
            <person name="Wiedmann M."/>
        </authorList>
    </citation>
    <scope>NUCLEOTIDE SEQUENCE [LARGE SCALE GENOMIC DNA]</scope>
    <source>
        <strain evidence="8 9">FSL L7-1645</strain>
    </source>
</reference>
<sequence length="329" mass="34814">MIFAKQSFWYAAAVTLICSLAGKYLALLPGFNLVGALVIALLFGMLFQVSRPIIQKSEVGMAFISNKFLRLGIILLGFRLNLKVLAESGVKTILLALVVVSGMIFLTYYLCRLFKVDEKLAILTASGCGICGAAAVMGVSPEVKANKDDSVLAVAVVCILGTVFTLIEIGLKPWLGLSPVQFGVMNGASLHEIAHAVAAGGSGGTASLDAALITKLSRVILLAPVAIVIGMWFGRKESRAEGKRKLPIPWFMVGFLIASVLGTYLPLSEALLNGLVSAAYIFLGMAMAALGMSVNFKVIRTRGGNVFLAASISSAVLFGFSFLASKFFF</sequence>
<dbReference type="PANTHER" id="PTHR30106:SF2">
    <property type="entry name" value="UPF0324 INNER MEMBRANE PROTEIN YEIH"/>
    <property type="match status" value="1"/>
</dbReference>
<dbReference type="GO" id="GO:0005886">
    <property type="term" value="C:plasma membrane"/>
    <property type="evidence" value="ECO:0007669"/>
    <property type="project" value="UniProtKB-SubCell"/>
</dbReference>
<evidence type="ECO:0000256" key="7">
    <source>
        <dbReference type="SAM" id="Phobius"/>
    </source>
</evidence>
<evidence type="ECO:0000256" key="6">
    <source>
        <dbReference type="ARBA" id="ARBA00023136"/>
    </source>
</evidence>
<feature type="transmembrane region" description="Helical" evidence="7">
    <location>
        <begin position="271"/>
        <end position="294"/>
    </location>
</feature>
<evidence type="ECO:0000313" key="8">
    <source>
        <dbReference type="EMBL" id="MBC1397845.1"/>
    </source>
</evidence>
<comment type="similarity">
    <text evidence="2">Belongs to the UPF0324 family.</text>
</comment>
<protein>
    <submittedName>
        <fullName evidence="8">Putative sulfate exporter family transporter</fullName>
    </submittedName>
</protein>
<comment type="caution">
    <text evidence="8">The sequence shown here is derived from an EMBL/GenBank/DDBJ whole genome shotgun (WGS) entry which is preliminary data.</text>
</comment>
<comment type="subcellular location">
    <subcellularLocation>
        <location evidence="1">Cell membrane</location>
        <topology evidence="1">Multi-pass membrane protein</topology>
    </subcellularLocation>
</comment>
<feature type="transmembrane region" description="Helical" evidence="7">
    <location>
        <begin position="151"/>
        <end position="171"/>
    </location>
</feature>
<keyword evidence="5 7" id="KW-1133">Transmembrane helix</keyword>
<feature type="transmembrane region" description="Helical" evidence="7">
    <location>
        <begin position="120"/>
        <end position="139"/>
    </location>
</feature>
<dbReference type="Pfam" id="PF03601">
    <property type="entry name" value="Cons_hypoth698"/>
    <property type="match status" value="1"/>
</dbReference>
<gene>
    <name evidence="8" type="ORF">HB844_03065</name>
</gene>
<keyword evidence="3" id="KW-1003">Cell membrane</keyword>
<evidence type="ECO:0000256" key="3">
    <source>
        <dbReference type="ARBA" id="ARBA00022475"/>
    </source>
</evidence>
<dbReference type="Proteomes" id="UP000571128">
    <property type="component" value="Unassembled WGS sequence"/>
</dbReference>
<evidence type="ECO:0000256" key="4">
    <source>
        <dbReference type="ARBA" id="ARBA00022692"/>
    </source>
</evidence>
<dbReference type="InterPro" id="IPR018383">
    <property type="entry name" value="UPF0324_pro"/>
</dbReference>
<accession>A0A841YC30</accession>
<feature type="transmembrane region" description="Helical" evidence="7">
    <location>
        <begin position="216"/>
        <end position="234"/>
    </location>
</feature>
<evidence type="ECO:0000313" key="9">
    <source>
        <dbReference type="Proteomes" id="UP000571128"/>
    </source>
</evidence>
<feature type="transmembrane region" description="Helical" evidence="7">
    <location>
        <begin position="306"/>
        <end position="328"/>
    </location>
</feature>
<feature type="transmembrane region" description="Helical" evidence="7">
    <location>
        <begin position="92"/>
        <end position="111"/>
    </location>
</feature>
<name>A0A841YC30_9LIST</name>
<dbReference type="EMBL" id="JAARPY010000002">
    <property type="protein sequence ID" value="MBC1397845.1"/>
    <property type="molecule type" value="Genomic_DNA"/>
</dbReference>
<feature type="transmembrane region" description="Helical" evidence="7">
    <location>
        <begin position="31"/>
        <end position="47"/>
    </location>
</feature>
<dbReference type="PANTHER" id="PTHR30106">
    <property type="entry name" value="INNER MEMBRANE PROTEIN YEIH-RELATED"/>
    <property type="match status" value="1"/>
</dbReference>
<dbReference type="AlphaFoldDB" id="A0A841YC30"/>
<evidence type="ECO:0000256" key="1">
    <source>
        <dbReference type="ARBA" id="ARBA00004651"/>
    </source>
</evidence>
<organism evidence="8 9">
    <name type="scientific">Listeria fleischmannii</name>
    <dbReference type="NCBI Taxonomy" id="1069827"/>
    <lineage>
        <taxon>Bacteria</taxon>
        <taxon>Bacillati</taxon>
        <taxon>Bacillota</taxon>
        <taxon>Bacilli</taxon>
        <taxon>Bacillales</taxon>
        <taxon>Listeriaceae</taxon>
        <taxon>Listeria</taxon>
    </lineage>
</organism>
<feature type="transmembrane region" description="Helical" evidence="7">
    <location>
        <begin position="246"/>
        <end position="265"/>
    </location>
</feature>
<keyword evidence="6 7" id="KW-0472">Membrane</keyword>
<proteinExistence type="inferred from homology"/>
<dbReference type="RefSeq" id="WP_115095504.1">
    <property type="nucleotide sequence ID" value="NZ_JAARPY010000002.1"/>
</dbReference>
<evidence type="ECO:0000256" key="5">
    <source>
        <dbReference type="ARBA" id="ARBA00022989"/>
    </source>
</evidence>